<comment type="similarity">
    <text evidence="3">Belongs to the transpeptidase family.</text>
</comment>
<gene>
    <name evidence="9" type="ORF">H9895_03680</name>
</gene>
<evidence type="ECO:0000256" key="7">
    <source>
        <dbReference type="SAM" id="Phobius"/>
    </source>
</evidence>
<comment type="caution">
    <text evidence="9">The sequence shown here is derived from an EMBL/GenBank/DDBJ whole genome shotgun (WGS) entry which is preliminary data.</text>
</comment>
<dbReference type="InterPro" id="IPR036138">
    <property type="entry name" value="PBP_dimer_sf"/>
</dbReference>
<dbReference type="SUPFAM" id="SSF54184">
    <property type="entry name" value="Penicillin-binding protein 2x (pbp-2x), c-terminal domain"/>
    <property type="match status" value="1"/>
</dbReference>
<dbReference type="GO" id="GO:0071555">
    <property type="term" value="P:cell wall organization"/>
    <property type="evidence" value="ECO:0007669"/>
    <property type="project" value="TreeGrafter"/>
</dbReference>
<dbReference type="InterPro" id="IPR012338">
    <property type="entry name" value="Beta-lactam/transpept-like"/>
</dbReference>
<evidence type="ECO:0000256" key="3">
    <source>
        <dbReference type="ARBA" id="ARBA00007171"/>
    </source>
</evidence>
<organism evidence="9 10">
    <name type="scientific">Candidatus Pseudogracilibacillus intestinigallinarum</name>
    <dbReference type="NCBI Taxonomy" id="2838742"/>
    <lineage>
        <taxon>Bacteria</taxon>
        <taxon>Bacillati</taxon>
        <taxon>Bacillota</taxon>
        <taxon>Bacilli</taxon>
        <taxon>Bacillales</taxon>
        <taxon>Bacillaceae</taxon>
        <taxon>Pseudogracilibacillus</taxon>
    </lineage>
</organism>
<comment type="catalytic activity">
    <reaction evidence="6">
        <text>Preferential cleavage: (Ac)2-L-Lys-D-Ala-|-D-Ala. Also transpeptidation of peptidyl-alanyl moieties that are N-acyl substituents of D-alanine.</text>
        <dbReference type="EC" id="3.4.16.4"/>
    </reaction>
</comment>
<dbReference type="Gene3D" id="3.30.450.330">
    <property type="match status" value="1"/>
</dbReference>
<dbReference type="PANTHER" id="PTHR30627:SF1">
    <property type="entry name" value="PEPTIDOGLYCAN D,D-TRANSPEPTIDASE FTSI"/>
    <property type="match status" value="1"/>
</dbReference>
<dbReference type="SUPFAM" id="SSF56519">
    <property type="entry name" value="Penicillin binding protein dimerisation domain"/>
    <property type="match status" value="1"/>
</dbReference>
<evidence type="ECO:0000259" key="8">
    <source>
        <dbReference type="PROSITE" id="PS51178"/>
    </source>
</evidence>
<sequence>MKFISTSITKKRIIFIASGFTLLFIFMIARLLYVQLFMSDEIKEKALQTWLRDIPYAAERGHILDRNGKEIVRNVYSPTLLLIPAQIKNKEEAAKEIASIVNMSEEKAYEYVTKQAMNVIVHPEGRKLSEEQVTAIQALRMDGVYIAKDTKRHYPFGKQLAHITGFVGIDNDGLTGLELQYDDKLQGKNGALSYFSDAKGNRIAYKNDFYNKPINGNHLVTTIDMQIQQIVEKELDKASLLYNPDQMIAIVVDPNNGEVLSMASRPDFHPSQFQQVPQSVYNRNLPIWSTYEPGSTFKIITLAAALEEEKMDLEKDTFFDRGSIKVAGANLRCWKAGGHKEQSMLEVVENSCNPGFVHIGQLLGKEKLFEYIRAFGFGEKTGIDLSGEGTGILFKEENVGPVELATTSFGQGVSVTPIQQVMAVSAAVNGGVLYEPYFARQWIDPETKEVIATHKPVKKRRVLSEDTSKHVREALESVVANGTGRPAYVEGYRVGGKTGTAQKVGKDGAYMKDNYILSFIGFAPADEPEVVVYVAVDNPKNTVQFGGVVTAPIVGNIIEESLSLRNIEKRKGALPKEYTWPDVPKVEVPNLIGEKKADILKRQEDFKIDLHGNGTYIIDQAPDPGVKVESGSTLKVYLSRSYDRENN</sequence>
<evidence type="ECO:0000256" key="1">
    <source>
        <dbReference type="ARBA" id="ARBA00004370"/>
    </source>
</evidence>
<evidence type="ECO:0000313" key="9">
    <source>
        <dbReference type="EMBL" id="HIV74164.1"/>
    </source>
</evidence>
<feature type="domain" description="PASTA" evidence="8">
    <location>
        <begin position="582"/>
        <end position="640"/>
    </location>
</feature>
<dbReference type="EC" id="3.4.16.4" evidence="4"/>
<keyword evidence="5 7" id="KW-0472">Membrane</keyword>
<dbReference type="GO" id="GO:0009002">
    <property type="term" value="F:serine-type D-Ala-D-Ala carboxypeptidase activity"/>
    <property type="evidence" value="ECO:0007669"/>
    <property type="project" value="UniProtKB-EC"/>
</dbReference>
<protein>
    <recommendedName>
        <fullName evidence="4">serine-type D-Ala-D-Ala carboxypeptidase</fullName>
        <ecNumber evidence="4">3.4.16.4</ecNumber>
    </recommendedName>
</protein>
<dbReference type="GO" id="GO:0008658">
    <property type="term" value="F:penicillin binding"/>
    <property type="evidence" value="ECO:0007669"/>
    <property type="project" value="InterPro"/>
</dbReference>
<dbReference type="SMART" id="SM00740">
    <property type="entry name" value="PASTA"/>
    <property type="match status" value="1"/>
</dbReference>
<keyword evidence="7" id="KW-0812">Transmembrane</keyword>
<dbReference type="InterPro" id="IPR011927">
    <property type="entry name" value="SpoVD_pbp"/>
</dbReference>
<evidence type="ECO:0000256" key="4">
    <source>
        <dbReference type="ARBA" id="ARBA00012448"/>
    </source>
</evidence>
<feature type="transmembrane region" description="Helical" evidence="7">
    <location>
        <begin position="12"/>
        <end position="33"/>
    </location>
</feature>
<evidence type="ECO:0000256" key="6">
    <source>
        <dbReference type="ARBA" id="ARBA00034000"/>
    </source>
</evidence>
<dbReference type="Pfam" id="PF00905">
    <property type="entry name" value="Transpeptidase"/>
    <property type="match status" value="1"/>
</dbReference>
<dbReference type="PROSITE" id="PS51178">
    <property type="entry name" value="PASTA"/>
    <property type="match status" value="1"/>
</dbReference>
<dbReference type="Proteomes" id="UP000823937">
    <property type="component" value="Unassembled WGS sequence"/>
</dbReference>
<dbReference type="Pfam" id="PF03793">
    <property type="entry name" value="PASTA"/>
    <property type="match status" value="1"/>
</dbReference>
<dbReference type="AlphaFoldDB" id="A0A9D1PMK6"/>
<reference evidence="9" key="2">
    <citation type="submission" date="2021-04" db="EMBL/GenBank/DDBJ databases">
        <authorList>
            <person name="Gilroy R."/>
        </authorList>
    </citation>
    <scope>NUCLEOTIDE SEQUENCE</scope>
    <source>
        <strain evidence="9">CHK169-2315</strain>
    </source>
</reference>
<dbReference type="Gene3D" id="3.90.1310.10">
    <property type="entry name" value="Penicillin-binding protein 2a (Domain 2)"/>
    <property type="match status" value="1"/>
</dbReference>
<evidence type="ECO:0000256" key="2">
    <source>
        <dbReference type="ARBA" id="ARBA00004752"/>
    </source>
</evidence>
<dbReference type="SUPFAM" id="SSF56601">
    <property type="entry name" value="beta-lactamase/transpeptidase-like"/>
    <property type="match status" value="1"/>
</dbReference>
<dbReference type="EMBL" id="DXHX01000050">
    <property type="protein sequence ID" value="HIV74164.1"/>
    <property type="molecule type" value="Genomic_DNA"/>
</dbReference>
<comment type="pathway">
    <text evidence="2">Cell wall biogenesis; peptidoglycan biosynthesis.</text>
</comment>
<dbReference type="PANTHER" id="PTHR30627">
    <property type="entry name" value="PEPTIDOGLYCAN D,D-TRANSPEPTIDASE"/>
    <property type="match status" value="1"/>
</dbReference>
<keyword evidence="7" id="KW-1133">Transmembrane helix</keyword>
<evidence type="ECO:0000313" key="10">
    <source>
        <dbReference type="Proteomes" id="UP000823937"/>
    </source>
</evidence>
<dbReference type="GO" id="GO:0005886">
    <property type="term" value="C:plasma membrane"/>
    <property type="evidence" value="ECO:0007669"/>
    <property type="project" value="TreeGrafter"/>
</dbReference>
<proteinExistence type="inferred from homology"/>
<dbReference type="NCBIfam" id="TIGR02214">
    <property type="entry name" value="spoVD_pbp"/>
    <property type="match status" value="1"/>
</dbReference>
<reference evidence="9" key="1">
    <citation type="journal article" date="2021" name="PeerJ">
        <title>Extensive microbial diversity within the chicken gut microbiome revealed by metagenomics and culture.</title>
        <authorList>
            <person name="Gilroy R."/>
            <person name="Ravi A."/>
            <person name="Getino M."/>
            <person name="Pursley I."/>
            <person name="Horton D.L."/>
            <person name="Alikhan N.F."/>
            <person name="Baker D."/>
            <person name="Gharbi K."/>
            <person name="Hall N."/>
            <person name="Watson M."/>
            <person name="Adriaenssens E.M."/>
            <person name="Foster-Nyarko E."/>
            <person name="Jarju S."/>
            <person name="Secka A."/>
            <person name="Antonio M."/>
            <person name="Oren A."/>
            <person name="Chaudhuri R.R."/>
            <person name="La Ragione R."/>
            <person name="Hildebrand F."/>
            <person name="Pallen M.J."/>
        </authorList>
    </citation>
    <scope>NUCLEOTIDE SEQUENCE</scope>
    <source>
        <strain evidence="9">CHK169-2315</strain>
    </source>
</reference>
<dbReference type="InterPro" id="IPR001460">
    <property type="entry name" value="PCN-bd_Tpept"/>
</dbReference>
<comment type="subcellular location">
    <subcellularLocation>
        <location evidence="1">Membrane</location>
    </subcellularLocation>
</comment>
<dbReference type="InterPro" id="IPR005311">
    <property type="entry name" value="PBP_dimer"/>
</dbReference>
<dbReference type="Gene3D" id="3.40.710.10">
    <property type="entry name" value="DD-peptidase/beta-lactamase superfamily"/>
    <property type="match status" value="1"/>
</dbReference>
<accession>A0A9D1PMK6</accession>
<evidence type="ECO:0000256" key="5">
    <source>
        <dbReference type="ARBA" id="ARBA00023136"/>
    </source>
</evidence>
<dbReference type="InterPro" id="IPR005543">
    <property type="entry name" value="PASTA_dom"/>
</dbReference>
<name>A0A9D1PMK6_9BACI</name>
<dbReference type="InterPro" id="IPR050515">
    <property type="entry name" value="Beta-lactam/transpept"/>
</dbReference>
<dbReference type="Pfam" id="PF03717">
    <property type="entry name" value="PBP_dimer"/>
    <property type="match status" value="1"/>
</dbReference>